<dbReference type="Gene3D" id="2.30.30.240">
    <property type="entry name" value="PRC-barrel domain"/>
    <property type="match status" value="1"/>
</dbReference>
<dbReference type="SUPFAM" id="SSF50447">
    <property type="entry name" value="Translation proteins"/>
    <property type="match status" value="1"/>
</dbReference>
<comment type="domain">
    <text evidence="5">The PRC barrel domain binds ribosomal protein uS19.</text>
</comment>
<sequence>MTGEKIPADTVPPDTTRLGYLLGPHGVQGGVKLYLLGDPAQVSALKRVFVEGKGWLKVRKTEPLAPGLVLHLTGVTTREAAQELRGLNVFAADSELPPLEDGSYYYHDLRGLDVLDASGQVAGTVAEVEDAGHQDLLVVDHAGGPSFVPLQAPYVVVELQKGKPALVRLTEEAPEGLLDGGETPD</sequence>
<keyword evidence="4 5" id="KW-0143">Chaperone</keyword>
<evidence type="ECO:0000256" key="3">
    <source>
        <dbReference type="ARBA" id="ARBA00022552"/>
    </source>
</evidence>
<comment type="caution">
    <text evidence="8">The sequence shown here is derived from an EMBL/GenBank/DDBJ whole genome shotgun (WGS) entry which is preliminary data.</text>
</comment>
<dbReference type="InterPro" id="IPR009000">
    <property type="entry name" value="Transl_B-barrel_sf"/>
</dbReference>
<dbReference type="PANTHER" id="PTHR33692:SF1">
    <property type="entry name" value="RIBOSOME MATURATION FACTOR RIMM"/>
    <property type="match status" value="1"/>
</dbReference>
<dbReference type="NCBIfam" id="NF010403">
    <property type="entry name" value="PRK13829.1"/>
    <property type="match status" value="1"/>
</dbReference>
<keyword evidence="2 5" id="KW-0690">Ribosome biogenesis</keyword>
<keyword evidence="3 5" id="KW-0698">rRNA processing</keyword>
<keyword evidence="1 5" id="KW-0963">Cytoplasm</keyword>
<name>A0ABV8A4R7_9DEIO</name>
<evidence type="ECO:0000256" key="2">
    <source>
        <dbReference type="ARBA" id="ARBA00022517"/>
    </source>
</evidence>
<evidence type="ECO:0000256" key="1">
    <source>
        <dbReference type="ARBA" id="ARBA00022490"/>
    </source>
</evidence>
<dbReference type="InterPro" id="IPR056792">
    <property type="entry name" value="PRC_RimM"/>
</dbReference>
<evidence type="ECO:0000256" key="4">
    <source>
        <dbReference type="ARBA" id="ARBA00023186"/>
    </source>
</evidence>
<feature type="domain" description="Ribosome maturation factor RimM PRC barrel" evidence="7">
    <location>
        <begin position="106"/>
        <end position="155"/>
    </location>
</feature>
<dbReference type="EMBL" id="JBHRZF010000091">
    <property type="protein sequence ID" value="MFC3860703.1"/>
    <property type="molecule type" value="Genomic_DNA"/>
</dbReference>
<dbReference type="HAMAP" id="MF_00014">
    <property type="entry name" value="Ribosome_mat_RimM"/>
    <property type="match status" value="1"/>
</dbReference>
<comment type="subunit">
    <text evidence="5">Binds ribosomal protein uS19.</text>
</comment>
<dbReference type="RefSeq" id="WP_380076889.1">
    <property type="nucleotide sequence ID" value="NZ_JBHRZF010000091.1"/>
</dbReference>
<evidence type="ECO:0000313" key="8">
    <source>
        <dbReference type="EMBL" id="MFC3860703.1"/>
    </source>
</evidence>
<evidence type="ECO:0000313" key="9">
    <source>
        <dbReference type="Proteomes" id="UP001595748"/>
    </source>
</evidence>
<dbReference type="InterPro" id="IPR011961">
    <property type="entry name" value="RimM"/>
</dbReference>
<dbReference type="InterPro" id="IPR011033">
    <property type="entry name" value="PRC_barrel-like_sf"/>
</dbReference>
<dbReference type="Pfam" id="PF24986">
    <property type="entry name" value="PRC_RimM"/>
    <property type="match status" value="1"/>
</dbReference>
<proteinExistence type="inferred from homology"/>
<reference evidence="9" key="1">
    <citation type="journal article" date="2019" name="Int. J. Syst. Evol. Microbiol.">
        <title>The Global Catalogue of Microorganisms (GCM) 10K type strain sequencing project: providing services to taxonomists for standard genome sequencing and annotation.</title>
        <authorList>
            <consortium name="The Broad Institute Genomics Platform"/>
            <consortium name="The Broad Institute Genome Sequencing Center for Infectious Disease"/>
            <person name="Wu L."/>
            <person name="Ma J."/>
        </authorList>
    </citation>
    <scope>NUCLEOTIDE SEQUENCE [LARGE SCALE GENOMIC DNA]</scope>
    <source>
        <strain evidence="9">CCTCC AB 2013263</strain>
    </source>
</reference>
<dbReference type="NCBIfam" id="TIGR02273">
    <property type="entry name" value="16S_RimM"/>
    <property type="match status" value="1"/>
</dbReference>
<dbReference type="Proteomes" id="UP001595748">
    <property type="component" value="Unassembled WGS sequence"/>
</dbReference>
<comment type="similarity">
    <text evidence="5">Belongs to the RimM family.</text>
</comment>
<comment type="subcellular location">
    <subcellularLocation>
        <location evidence="5">Cytoplasm</location>
    </subcellularLocation>
</comment>
<dbReference type="InterPro" id="IPR036976">
    <property type="entry name" value="RimM_N_sf"/>
</dbReference>
<evidence type="ECO:0000259" key="7">
    <source>
        <dbReference type="Pfam" id="PF24986"/>
    </source>
</evidence>
<dbReference type="Pfam" id="PF01782">
    <property type="entry name" value="RimM"/>
    <property type="match status" value="1"/>
</dbReference>
<keyword evidence="9" id="KW-1185">Reference proteome</keyword>
<dbReference type="PANTHER" id="PTHR33692">
    <property type="entry name" value="RIBOSOME MATURATION FACTOR RIMM"/>
    <property type="match status" value="1"/>
</dbReference>
<organism evidence="8 9">
    <name type="scientific">Deinococcus antarcticus</name>
    <dbReference type="NCBI Taxonomy" id="1298767"/>
    <lineage>
        <taxon>Bacteria</taxon>
        <taxon>Thermotogati</taxon>
        <taxon>Deinococcota</taxon>
        <taxon>Deinococci</taxon>
        <taxon>Deinococcales</taxon>
        <taxon>Deinococcaceae</taxon>
        <taxon>Deinococcus</taxon>
    </lineage>
</organism>
<dbReference type="SUPFAM" id="SSF50346">
    <property type="entry name" value="PRC-barrel domain"/>
    <property type="match status" value="1"/>
</dbReference>
<evidence type="ECO:0000259" key="6">
    <source>
        <dbReference type="Pfam" id="PF01782"/>
    </source>
</evidence>
<gene>
    <name evidence="5 8" type="primary">rimM</name>
    <name evidence="8" type="ORF">ACFOPQ_08000</name>
</gene>
<protein>
    <recommendedName>
        <fullName evidence="5">Ribosome maturation factor RimM</fullName>
    </recommendedName>
</protein>
<feature type="domain" description="RimM N-terminal" evidence="6">
    <location>
        <begin position="18"/>
        <end position="94"/>
    </location>
</feature>
<dbReference type="InterPro" id="IPR002676">
    <property type="entry name" value="RimM_N"/>
</dbReference>
<comment type="function">
    <text evidence="5">An accessory protein needed during the final step in the assembly of 30S ribosomal subunit, possibly for assembly of the head region. Essential for efficient processing of 16S rRNA. May be needed both before and after RbfA during the maturation of 16S rRNA. It has affinity for free ribosomal 30S subunits but not for 70S ribosomes.</text>
</comment>
<dbReference type="Gene3D" id="2.40.30.60">
    <property type="entry name" value="RimM"/>
    <property type="match status" value="1"/>
</dbReference>
<accession>A0ABV8A4R7</accession>
<evidence type="ECO:0000256" key="5">
    <source>
        <dbReference type="HAMAP-Rule" id="MF_00014"/>
    </source>
</evidence>